<dbReference type="RefSeq" id="WP_136427102.1">
    <property type="nucleotide sequence ID" value="NZ_SSSM01000003.1"/>
</dbReference>
<dbReference type="InterPro" id="IPR008613">
    <property type="entry name" value="Excalibur_Ca-bd_domain"/>
</dbReference>
<dbReference type="Pfam" id="PF10708">
    <property type="entry name" value="DUF2510"/>
    <property type="match status" value="1"/>
</dbReference>
<feature type="compositionally biased region" description="Low complexity" evidence="1">
    <location>
        <begin position="327"/>
        <end position="350"/>
    </location>
</feature>
<organism evidence="4 6">
    <name type="scientific">Naasia lichenicola</name>
    <dbReference type="NCBI Taxonomy" id="2565933"/>
    <lineage>
        <taxon>Bacteria</taxon>
        <taxon>Bacillati</taxon>
        <taxon>Actinomycetota</taxon>
        <taxon>Actinomycetes</taxon>
        <taxon>Micrococcales</taxon>
        <taxon>Microbacteriaceae</taxon>
        <taxon>Naasia</taxon>
    </lineage>
</organism>
<dbReference type="EMBL" id="SSSM01000004">
    <property type="protein sequence ID" value="THG30745.1"/>
    <property type="molecule type" value="Genomic_DNA"/>
</dbReference>
<name>A0A4S4FMS5_9MICO</name>
<evidence type="ECO:0000313" key="6">
    <source>
        <dbReference type="Proteomes" id="UP000309133"/>
    </source>
</evidence>
<feature type="transmembrane region" description="Helical" evidence="2">
    <location>
        <begin position="269"/>
        <end position="287"/>
    </location>
</feature>
<gene>
    <name evidence="5" type="ORF">E6C64_08035</name>
    <name evidence="4" type="ORF">E6C64_08890</name>
</gene>
<keyword evidence="2" id="KW-1133">Transmembrane helix</keyword>
<sequence length="435" mass="44827">MNQAAPEGWYEDPSDPARLRWWDGQGWTEFAGDGPFVELEDAGHADLAVGASRGRGLWELEAESTARADTRNPTTGSLSIAAAVAAVRSGDVGVARPAEFDDGSVASDGPKAGLPEPDVAGDVEEDLALAASIAQPDTAIEPVSELAPESPTLGPQPVVGIGGPDPTVAAIQIIRAPVRQLAPSELLSTRTASDTAAVPIQYAETVRPRRLMSGWMIVIPIVWLILSLPAILAGWGIFAAALGLLPLLTGAYVAVTGRPSWLRLWSRQTGALLLAASLVLVVGGTIVNKAVHPVLVVDTGMLGFAAPTVPEVTWAGPSAAESDARQPIASPVAPAEVASPESSPAAEVGPAPVIETPASLEEPVADPQIGPVTEEPVAEPIPASVPPRADPAPALSYANCAAVWQANAAPIKRGDPGFQQKFDRDGDGTGCEKRP</sequence>
<keyword evidence="2" id="KW-0812">Transmembrane</keyword>
<dbReference type="EMBL" id="SSSM01000003">
    <property type="protein sequence ID" value="THG31982.1"/>
    <property type="molecule type" value="Genomic_DNA"/>
</dbReference>
<evidence type="ECO:0000313" key="4">
    <source>
        <dbReference type="EMBL" id="THG30745.1"/>
    </source>
</evidence>
<feature type="region of interest" description="Disordered" evidence="1">
    <location>
        <begin position="317"/>
        <end position="350"/>
    </location>
</feature>
<dbReference type="Pfam" id="PF05901">
    <property type="entry name" value="Excalibur"/>
    <property type="match status" value="1"/>
</dbReference>
<comment type="caution">
    <text evidence="4">The sequence shown here is derived from an EMBL/GenBank/DDBJ whole genome shotgun (WGS) entry which is preliminary data.</text>
</comment>
<dbReference type="InterPro" id="IPR018929">
    <property type="entry name" value="DUF2510"/>
</dbReference>
<feature type="domain" description="Excalibur calcium-binding" evidence="3">
    <location>
        <begin position="396"/>
        <end position="432"/>
    </location>
</feature>
<feature type="region of interest" description="Disordered" evidence="1">
    <location>
        <begin position="362"/>
        <end position="392"/>
    </location>
</feature>
<dbReference type="OrthoDB" id="5066941at2"/>
<proteinExistence type="predicted"/>
<dbReference type="AlphaFoldDB" id="A0A4S4FMS5"/>
<feature type="transmembrane region" description="Helical" evidence="2">
    <location>
        <begin position="211"/>
        <end position="231"/>
    </location>
</feature>
<dbReference type="SMART" id="SM00894">
    <property type="entry name" value="Excalibur"/>
    <property type="match status" value="1"/>
</dbReference>
<protein>
    <submittedName>
        <fullName evidence="4">DUF2510 domain-containing protein</fullName>
    </submittedName>
</protein>
<keyword evidence="6" id="KW-1185">Reference proteome</keyword>
<feature type="transmembrane region" description="Helical" evidence="2">
    <location>
        <begin position="237"/>
        <end position="257"/>
    </location>
</feature>
<evidence type="ECO:0000256" key="1">
    <source>
        <dbReference type="SAM" id="MobiDB-lite"/>
    </source>
</evidence>
<evidence type="ECO:0000313" key="5">
    <source>
        <dbReference type="EMBL" id="THG31982.1"/>
    </source>
</evidence>
<keyword evidence="2" id="KW-0472">Membrane</keyword>
<accession>A0A4S4FMS5</accession>
<evidence type="ECO:0000259" key="3">
    <source>
        <dbReference type="SMART" id="SM00894"/>
    </source>
</evidence>
<dbReference type="Proteomes" id="UP000309133">
    <property type="component" value="Unassembled WGS sequence"/>
</dbReference>
<feature type="compositionally biased region" description="Basic and acidic residues" evidence="1">
    <location>
        <begin position="421"/>
        <end position="435"/>
    </location>
</feature>
<feature type="region of interest" description="Disordered" evidence="1">
    <location>
        <begin position="410"/>
        <end position="435"/>
    </location>
</feature>
<evidence type="ECO:0000256" key="2">
    <source>
        <dbReference type="SAM" id="Phobius"/>
    </source>
</evidence>
<reference evidence="4 6" key="1">
    <citation type="submission" date="2019-04" db="EMBL/GenBank/DDBJ databases">
        <authorList>
            <person name="Jiang L."/>
        </authorList>
    </citation>
    <scope>NUCLEOTIDE SEQUENCE [LARGE SCALE GENOMIC DNA]</scope>
    <source>
        <strain evidence="4 6">YIM 131853</strain>
    </source>
</reference>